<name>A0A8S5SJ81_9CAUD</name>
<dbReference type="GO" id="GO:0003677">
    <property type="term" value="F:DNA binding"/>
    <property type="evidence" value="ECO:0007669"/>
    <property type="project" value="UniProtKB-KW"/>
</dbReference>
<keyword evidence="1" id="KW-0238">DNA-binding</keyword>
<accession>A0A8S5SJ81</accession>
<evidence type="ECO:0000313" key="1">
    <source>
        <dbReference type="EMBL" id="DAF50719.1"/>
    </source>
</evidence>
<reference evidence="1" key="1">
    <citation type="journal article" date="2021" name="Proc. Natl. Acad. Sci. U.S.A.">
        <title>A Catalog of Tens of Thousands of Viruses from Human Metagenomes Reveals Hidden Associations with Chronic Diseases.</title>
        <authorList>
            <person name="Tisza M.J."/>
            <person name="Buck C.B."/>
        </authorList>
    </citation>
    <scope>NUCLEOTIDE SEQUENCE</scope>
    <source>
        <strain evidence="1">Ct04y17</strain>
    </source>
</reference>
<protein>
    <submittedName>
        <fullName evidence="1">RFX DNA-binding domain protein</fullName>
    </submittedName>
</protein>
<dbReference type="EMBL" id="BK032600">
    <property type="protein sequence ID" value="DAF50719.1"/>
    <property type="molecule type" value="Genomic_DNA"/>
</dbReference>
<proteinExistence type="predicted"/>
<organism evidence="1">
    <name type="scientific">Myoviridae sp. ct04y17</name>
    <dbReference type="NCBI Taxonomy" id="2827652"/>
    <lineage>
        <taxon>Viruses</taxon>
        <taxon>Duplodnaviria</taxon>
        <taxon>Heunggongvirae</taxon>
        <taxon>Uroviricota</taxon>
        <taxon>Caudoviricetes</taxon>
    </lineage>
</organism>
<sequence length="104" mass="12247">MIQFTINSFSHGLTGRPYNSIKDAIQDGGYSVWCNEKIKKAFSFGNGTEKDFERYCKDNKCKIVSENEFYKELYSLPLNEQETHIQFIREQLTITITYKNIMQQ</sequence>